<evidence type="ECO:0000256" key="2">
    <source>
        <dbReference type="ARBA" id="ARBA00010065"/>
    </source>
</evidence>
<evidence type="ECO:0000256" key="1">
    <source>
        <dbReference type="ARBA" id="ARBA00004651"/>
    </source>
</evidence>
<dbReference type="InterPro" id="IPR004563">
    <property type="entry name" value="Apolipo_AcylTrfase"/>
</dbReference>
<dbReference type="SUPFAM" id="SSF56317">
    <property type="entry name" value="Carbon-nitrogen hydrolase"/>
    <property type="match status" value="1"/>
</dbReference>
<name>A0ABN0N0P5_9CHLA</name>
<keyword evidence="5 9" id="KW-0812">Transmembrane</keyword>
<comment type="subcellular location">
    <subcellularLocation>
        <location evidence="1 9">Cell membrane</location>
        <topology evidence="1 9">Multi-pass membrane protein</topology>
    </subcellularLocation>
</comment>
<evidence type="ECO:0000313" key="11">
    <source>
        <dbReference type="EMBL" id="EQM63185.1"/>
    </source>
</evidence>
<organism evidence="11 12">
    <name type="scientific">Chlamydia ibidis 10-1398/6</name>
    <dbReference type="NCBI Taxonomy" id="1046581"/>
    <lineage>
        <taxon>Bacteria</taxon>
        <taxon>Pseudomonadati</taxon>
        <taxon>Chlamydiota</taxon>
        <taxon>Chlamydiia</taxon>
        <taxon>Chlamydiales</taxon>
        <taxon>Chlamydiaceae</taxon>
        <taxon>Chlamydia/Chlamydophila group</taxon>
        <taxon>Chlamydia</taxon>
    </lineage>
</organism>
<proteinExistence type="inferred from homology"/>
<dbReference type="InterPro" id="IPR036526">
    <property type="entry name" value="C-N_Hydrolase_sf"/>
</dbReference>
<accession>A0ABN0N0P5</accession>
<gene>
    <name evidence="9 11" type="primary">lnt</name>
    <name evidence="11" type="ORF">H359_0158</name>
</gene>
<dbReference type="Proteomes" id="UP000016064">
    <property type="component" value="Unassembled WGS sequence"/>
</dbReference>
<comment type="similarity">
    <text evidence="2 9">Belongs to the CN hydrolase family. Apolipoprotein N-acyltransferase subfamily.</text>
</comment>
<dbReference type="EC" id="2.3.1.269" evidence="9"/>
<comment type="caution">
    <text evidence="11">The sequence shown here is derived from an EMBL/GenBank/DDBJ whole genome shotgun (WGS) entry which is preliminary data.</text>
</comment>
<feature type="transmembrane region" description="Helical" evidence="9">
    <location>
        <begin position="155"/>
        <end position="176"/>
    </location>
</feature>
<keyword evidence="12" id="KW-1185">Reference proteome</keyword>
<dbReference type="HAMAP" id="MF_01148">
    <property type="entry name" value="Lnt"/>
    <property type="match status" value="1"/>
</dbReference>
<dbReference type="Gene3D" id="3.60.110.10">
    <property type="entry name" value="Carbon-nitrogen hydrolase"/>
    <property type="match status" value="1"/>
</dbReference>
<comment type="catalytic activity">
    <reaction evidence="9">
        <text>N-terminal S-1,2-diacyl-sn-glyceryl-L-cysteinyl-[lipoprotein] + a glycerophospholipid = N-acyl-S-1,2-diacyl-sn-glyceryl-L-cysteinyl-[lipoprotein] + a 2-acyl-sn-glycero-3-phospholipid + H(+)</text>
        <dbReference type="Rhea" id="RHEA:48228"/>
        <dbReference type="Rhea" id="RHEA-COMP:14681"/>
        <dbReference type="Rhea" id="RHEA-COMP:14684"/>
        <dbReference type="ChEBI" id="CHEBI:15378"/>
        <dbReference type="ChEBI" id="CHEBI:136912"/>
        <dbReference type="ChEBI" id="CHEBI:140656"/>
        <dbReference type="ChEBI" id="CHEBI:140657"/>
        <dbReference type="ChEBI" id="CHEBI:140660"/>
        <dbReference type="EC" id="2.3.1.269"/>
    </reaction>
</comment>
<sequence length="538" mass="60579">MFRTFSFLFSLVLLVFAQPDISPLFCLFGSILGYGFLWYSLGSSGKQLSTKLIFALSFLWSFTIEGIHFSWMLSDVCVGKIIYVVWFALCTILATLFSVFSCLIIFCVRKNHTRILWAIPGLWVLVEMFRFYGLFSGMSLDYLGWPISATAYGRQFGGFLGWAGQSYVVMATGISWYLSLLRKNSAKYLWSFFSCLPYLLGGVYYEYVNYHFHDDPTMRVAVVQTGISPQNGSQVSAMQIWKHVLHLSSQITMPVDLIVFPEVSFPCGINKRIIPVNEVNKILPDLTNSSGGEGYLTNFDLVHMLAQRFSCSVLVGLERWEPTDRGVYLYNAAECVSPTGVVVGYDKQILVPGGEYIPCGKLGWAVCKKYFPEYALACQRIPGSRSGVLEVEGITKVGVSICYEETFGSLLRRYKIAGARLLVNLTNDGWYPRSRLPQVHFFHGILRNQELGMPCVRACHTGTTAVVDSLGRILKALPCETKQQQPIPGILQVLLPLYNYKTPYTFWGDLPMVLLGIISLVWIVIYFGYHLLAKKEKG</sequence>
<feature type="transmembrane region" description="Helical" evidence="9">
    <location>
        <begin position="52"/>
        <end position="71"/>
    </location>
</feature>
<evidence type="ECO:0000259" key="10">
    <source>
        <dbReference type="PROSITE" id="PS50263"/>
    </source>
</evidence>
<feature type="transmembrane region" description="Helical" evidence="9">
    <location>
        <begin position="115"/>
        <end position="135"/>
    </location>
</feature>
<dbReference type="RefSeq" id="WP_020370805.1">
    <property type="nucleotide sequence ID" value="NZ_APJW01000001.1"/>
</dbReference>
<keyword evidence="4 9" id="KW-0808">Transferase</keyword>
<feature type="transmembrane region" description="Helical" evidence="9">
    <location>
        <begin position="27"/>
        <end position="45"/>
    </location>
</feature>
<dbReference type="Pfam" id="PF20154">
    <property type="entry name" value="LNT_N"/>
    <property type="match status" value="1"/>
</dbReference>
<evidence type="ECO:0000313" key="12">
    <source>
        <dbReference type="Proteomes" id="UP000016064"/>
    </source>
</evidence>
<dbReference type="Pfam" id="PF00795">
    <property type="entry name" value="CN_hydrolase"/>
    <property type="match status" value="1"/>
</dbReference>
<evidence type="ECO:0000256" key="3">
    <source>
        <dbReference type="ARBA" id="ARBA00022475"/>
    </source>
</evidence>
<dbReference type="NCBIfam" id="TIGR00546">
    <property type="entry name" value="lnt"/>
    <property type="match status" value="1"/>
</dbReference>
<evidence type="ECO:0000256" key="6">
    <source>
        <dbReference type="ARBA" id="ARBA00022989"/>
    </source>
</evidence>
<dbReference type="PANTHER" id="PTHR38686:SF1">
    <property type="entry name" value="APOLIPOPROTEIN N-ACYLTRANSFERASE"/>
    <property type="match status" value="1"/>
</dbReference>
<evidence type="ECO:0000256" key="4">
    <source>
        <dbReference type="ARBA" id="ARBA00022679"/>
    </source>
</evidence>
<keyword evidence="3 9" id="KW-1003">Cell membrane</keyword>
<comment type="function">
    <text evidence="9">Catalyzes the phospholipid dependent N-acylation of the N-terminal cysteine of apolipoprotein, the last step in lipoprotein maturation.</text>
</comment>
<dbReference type="PANTHER" id="PTHR38686">
    <property type="entry name" value="APOLIPOPROTEIN N-ACYLTRANSFERASE"/>
    <property type="match status" value="1"/>
</dbReference>
<dbReference type="EMBL" id="APJW01000001">
    <property type="protein sequence ID" value="EQM63185.1"/>
    <property type="molecule type" value="Genomic_DNA"/>
</dbReference>
<feature type="domain" description="CN hydrolase" evidence="10">
    <location>
        <begin position="218"/>
        <end position="497"/>
    </location>
</feature>
<dbReference type="PROSITE" id="PS50263">
    <property type="entry name" value="CN_HYDROLASE"/>
    <property type="match status" value="1"/>
</dbReference>
<feature type="transmembrane region" description="Helical" evidence="9">
    <location>
        <begin position="510"/>
        <end position="532"/>
    </location>
</feature>
<evidence type="ECO:0000256" key="5">
    <source>
        <dbReference type="ARBA" id="ARBA00022692"/>
    </source>
</evidence>
<evidence type="ECO:0000256" key="7">
    <source>
        <dbReference type="ARBA" id="ARBA00023136"/>
    </source>
</evidence>
<comment type="pathway">
    <text evidence="9">Protein modification; lipoprotein biosynthesis (N-acyl transfer).</text>
</comment>
<feature type="transmembrane region" description="Helical" evidence="9">
    <location>
        <begin position="188"/>
        <end position="207"/>
    </location>
</feature>
<dbReference type="CDD" id="cd07571">
    <property type="entry name" value="ALP_N-acyl_transferase"/>
    <property type="match status" value="1"/>
</dbReference>
<feature type="transmembrane region" description="Helical" evidence="9">
    <location>
        <begin position="83"/>
        <end position="108"/>
    </location>
</feature>
<keyword evidence="8 9" id="KW-0012">Acyltransferase</keyword>
<keyword evidence="6 9" id="KW-1133">Transmembrane helix</keyword>
<dbReference type="InterPro" id="IPR003010">
    <property type="entry name" value="C-N_Hydrolase"/>
</dbReference>
<dbReference type="GO" id="GO:0016746">
    <property type="term" value="F:acyltransferase activity"/>
    <property type="evidence" value="ECO:0007669"/>
    <property type="project" value="UniProtKB-KW"/>
</dbReference>
<protein>
    <recommendedName>
        <fullName evidence="9">Apolipoprotein N-acyltransferase</fullName>
        <shortName evidence="9">ALP N-acyltransferase</shortName>
        <ecNumber evidence="9">2.3.1.269</ecNumber>
    </recommendedName>
</protein>
<reference evidence="11 12" key="1">
    <citation type="submission" date="2013-07" db="EMBL/GenBank/DDBJ databases">
        <title>Isolation of a new Chlamydia species from the feral Sacred Ibis (Threskiornis aethiopicus): Chlamydia ibidis.</title>
        <authorList>
            <person name="Vorimore F."/>
            <person name="Hsia R.-C."/>
            <person name="Huot-Creasy H."/>
            <person name="Bastian S."/>
            <person name="Deruyter L."/>
            <person name="Passet A."/>
            <person name="Sachse K."/>
            <person name="Bavoil P."/>
            <person name="Myers G."/>
            <person name="Laroucau K."/>
        </authorList>
    </citation>
    <scope>NUCLEOTIDE SEQUENCE [LARGE SCALE GENOMIC DNA]</scope>
    <source>
        <strain evidence="11 12">10-1398/6</strain>
    </source>
</reference>
<dbReference type="InterPro" id="IPR045378">
    <property type="entry name" value="LNT_N"/>
</dbReference>
<keyword evidence="7 9" id="KW-0472">Membrane</keyword>
<evidence type="ECO:0000256" key="8">
    <source>
        <dbReference type="ARBA" id="ARBA00023315"/>
    </source>
</evidence>
<evidence type="ECO:0000256" key="9">
    <source>
        <dbReference type="HAMAP-Rule" id="MF_01148"/>
    </source>
</evidence>